<feature type="chain" id="PRO_5041736691" evidence="1">
    <location>
        <begin position="25"/>
        <end position="146"/>
    </location>
</feature>
<organism evidence="2">
    <name type="scientific">Leptolyngbya boryana CZ1</name>
    <dbReference type="NCBI Taxonomy" id="3060204"/>
    <lineage>
        <taxon>Bacteria</taxon>
        <taxon>Bacillati</taxon>
        <taxon>Cyanobacteriota</taxon>
        <taxon>Cyanophyceae</taxon>
        <taxon>Leptolyngbyales</taxon>
        <taxon>Leptolyngbyaceae</taxon>
        <taxon>Leptolyngbya group</taxon>
        <taxon>Leptolyngbya</taxon>
    </lineage>
</organism>
<reference evidence="2" key="1">
    <citation type="journal article" date="2023" name="Plants (Basel)">
        <title>Genomic Analysis of Leptolyngbya boryana CZ1 Reveals Efficient Carbon Fixation Modules.</title>
        <authorList>
            <person name="Bai X."/>
            <person name="Wang H."/>
            <person name="Cheng W."/>
            <person name="Wang J."/>
            <person name="Ma M."/>
            <person name="Hu H."/>
            <person name="Song Z."/>
            <person name="Ma H."/>
            <person name="Fan Y."/>
            <person name="Du C."/>
            <person name="Xu J."/>
        </authorList>
    </citation>
    <scope>NUCLEOTIDE SEQUENCE</scope>
    <source>
        <strain evidence="2">CZ1</strain>
    </source>
</reference>
<reference evidence="2" key="2">
    <citation type="submission" date="2023-07" db="EMBL/GenBank/DDBJ databases">
        <authorList>
            <person name="Bai X.-H."/>
            <person name="Wang H.-H."/>
            <person name="Wang J."/>
            <person name="Ma M.-Y."/>
            <person name="Hu H.-H."/>
            <person name="Song Z.-L."/>
            <person name="Ma H.-G."/>
            <person name="Fan Y."/>
            <person name="Du C.-Y."/>
            <person name="Xu J.-C."/>
        </authorList>
    </citation>
    <scope>NUCLEOTIDE SEQUENCE</scope>
    <source>
        <strain evidence="2">CZ1</strain>
    </source>
</reference>
<evidence type="ECO:0000313" key="2">
    <source>
        <dbReference type="EMBL" id="WNZ43812.1"/>
    </source>
</evidence>
<dbReference type="EMBL" id="CP130144">
    <property type="protein sequence ID" value="WNZ43812.1"/>
    <property type="molecule type" value="Genomic_DNA"/>
</dbReference>
<proteinExistence type="predicted"/>
<keyword evidence="1" id="KW-0732">Signal</keyword>
<protein>
    <submittedName>
        <fullName evidence="2">Uncharacterized protein</fullName>
    </submittedName>
</protein>
<dbReference type="AlphaFoldDB" id="A0AA96WQ28"/>
<name>A0AA96WQ28_LEPBY</name>
<sequence length="146" mass="16088">MKRFVLVGLSSIALSVATFLPATATAPLVRSQSNQMFLSFNSPFISSSEIRGENHLIRVMVLGMSLQDVMVLVPPQMAKFRSITVADETGKMIPAKIERVDRRVAVVFNQPVISGKTIEINFSDTDITMEEGEILLYSVTAKVLQL</sequence>
<feature type="signal peptide" evidence="1">
    <location>
        <begin position="1"/>
        <end position="24"/>
    </location>
</feature>
<accession>A0AA96WQ28</accession>
<dbReference type="RefSeq" id="WP_316426014.1">
    <property type="nucleotide sequence ID" value="NZ_CP130144.1"/>
</dbReference>
<gene>
    <name evidence="2" type="ORF">Q2T42_18395</name>
</gene>
<evidence type="ECO:0000256" key="1">
    <source>
        <dbReference type="SAM" id="SignalP"/>
    </source>
</evidence>